<sequence>METIHTVDEKPRTSKYWLWFFIWLVILIIMLLDVGGSRKFFWMALPGTLTYFAKGMNIM</sequence>
<proteinExistence type="predicted"/>
<comment type="caution">
    <text evidence="2">The sequence shown here is derived from an EMBL/GenBank/DDBJ whole genome shotgun (WGS) entry which is preliminary data.</text>
</comment>
<accession>A0A4U3L1T3</accession>
<gene>
    <name evidence="2" type="ORF">FC093_09085</name>
</gene>
<keyword evidence="1" id="KW-0472">Membrane</keyword>
<evidence type="ECO:0000313" key="3">
    <source>
        <dbReference type="Proteomes" id="UP000305848"/>
    </source>
</evidence>
<feature type="transmembrane region" description="Helical" evidence="1">
    <location>
        <begin position="16"/>
        <end position="34"/>
    </location>
</feature>
<dbReference type="Proteomes" id="UP000305848">
    <property type="component" value="Unassembled WGS sequence"/>
</dbReference>
<protein>
    <submittedName>
        <fullName evidence="2">Uncharacterized protein</fullName>
    </submittedName>
</protein>
<keyword evidence="1" id="KW-1133">Transmembrane helix</keyword>
<evidence type="ECO:0000256" key="1">
    <source>
        <dbReference type="SAM" id="Phobius"/>
    </source>
</evidence>
<keyword evidence="3" id="KW-1185">Reference proteome</keyword>
<dbReference type="EMBL" id="SZQL01000006">
    <property type="protein sequence ID" value="TKK68840.1"/>
    <property type="molecule type" value="Genomic_DNA"/>
</dbReference>
<organism evidence="2 3">
    <name type="scientific">Ilyomonas limi</name>
    <dbReference type="NCBI Taxonomy" id="2575867"/>
    <lineage>
        <taxon>Bacteria</taxon>
        <taxon>Pseudomonadati</taxon>
        <taxon>Bacteroidota</taxon>
        <taxon>Chitinophagia</taxon>
        <taxon>Chitinophagales</taxon>
        <taxon>Chitinophagaceae</taxon>
        <taxon>Ilyomonas</taxon>
    </lineage>
</organism>
<reference evidence="2 3" key="1">
    <citation type="submission" date="2019-05" db="EMBL/GenBank/DDBJ databases">
        <title>Panacibacter sp. strain 17mud1-8 Genome sequencing and assembly.</title>
        <authorList>
            <person name="Chhetri G."/>
        </authorList>
    </citation>
    <scope>NUCLEOTIDE SEQUENCE [LARGE SCALE GENOMIC DNA]</scope>
    <source>
        <strain evidence="2 3">17mud1-8</strain>
    </source>
</reference>
<dbReference type="RefSeq" id="WP_137261461.1">
    <property type="nucleotide sequence ID" value="NZ_SZQL01000006.1"/>
</dbReference>
<keyword evidence="1" id="KW-0812">Transmembrane</keyword>
<dbReference type="AlphaFoldDB" id="A0A4U3L1T3"/>
<name>A0A4U3L1T3_9BACT</name>
<evidence type="ECO:0000313" key="2">
    <source>
        <dbReference type="EMBL" id="TKK68840.1"/>
    </source>
</evidence>